<evidence type="ECO:0000313" key="2">
    <source>
        <dbReference type="EMBL" id="SPE18355.1"/>
    </source>
</evidence>
<dbReference type="EMBL" id="OKRB01000057">
    <property type="protein sequence ID" value="SPE18355.1"/>
    <property type="molecule type" value="Genomic_DNA"/>
</dbReference>
<organism evidence="2 3">
    <name type="scientific">Candidatus Sulfuritelmatomonas gaucii</name>
    <dbReference type="NCBI Taxonomy" id="2043161"/>
    <lineage>
        <taxon>Bacteria</taxon>
        <taxon>Pseudomonadati</taxon>
        <taxon>Acidobacteriota</taxon>
        <taxon>Terriglobia</taxon>
        <taxon>Terriglobales</taxon>
        <taxon>Acidobacteriaceae</taxon>
        <taxon>Candidatus Sulfuritelmatomonas</taxon>
    </lineage>
</organism>
<evidence type="ECO:0000256" key="1">
    <source>
        <dbReference type="SAM" id="MobiDB-lite"/>
    </source>
</evidence>
<protein>
    <submittedName>
        <fullName evidence="2">Uncharacterized protein</fullName>
    </submittedName>
</protein>
<sequence length="44" mass="4968">MRRGSIIESARVEKKPDEDSDEIVFTFGLPDPSVAPFTSREDDQ</sequence>
<reference evidence="3" key="1">
    <citation type="submission" date="2018-02" db="EMBL/GenBank/DDBJ databases">
        <authorList>
            <person name="Hausmann B."/>
        </authorList>
    </citation>
    <scope>NUCLEOTIDE SEQUENCE [LARGE SCALE GENOMIC DNA]</scope>
    <source>
        <strain evidence="3">Peat soil MAG SbA5</strain>
    </source>
</reference>
<dbReference type="AlphaFoldDB" id="A0A2N9L5Y8"/>
<feature type="region of interest" description="Disordered" evidence="1">
    <location>
        <begin position="1"/>
        <end position="44"/>
    </location>
</feature>
<proteinExistence type="predicted"/>
<evidence type="ECO:0000313" key="3">
    <source>
        <dbReference type="Proteomes" id="UP000239735"/>
    </source>
</evidence>
<accession>A0A2N9L5Y8</accession>
<name>A0A2N9L5Y8_9BACT</name>
<dbReference type="Proteomes" id="UP000239735">
    <property type="component" value="Unassembled WGS sequence"/>
</dbReference>
<gene>
    <name evidence="2" type="ORF">SBA5_150089</name>
</gene>